<feature type="chain" id="PRO_5046242057" evidence="6">
    <location>
        <begin position="19"/>
        <end position="425"/>
    </location>
</feature>
<dbReference type="PRINTS" id="PR01021">
    <property type="entry name" value="OMPADOMAIN"/>
</dbReference>
<dbReference type="InterPro" id="IPR006665">
    <property type="entry name" value="OmpA-like"/>
</dbReference>
<feature type="region of interest" description="Disordered" evidence="5">
    <location>
        <begin position="31"/>
        <end position="80"/>
    </location>
</feature>
<accession>A0ABV9P822</accession>
<protein>
    <submittedName>
        <fullName evidence="8">OmpA family protein</fullName>
    </submittedName>
</protein>
<evidence type="ECO:0000313" key="9">
    <source>
        <dbReference type="Proteomes" id="UP001595885"/>
    </source>
</evidence>
<dbReference type="Pfam" id="PF00691">
    <property type="entry name" value="OmpA"/>
    <property type="match status" value="1"/>
</dbReference>
<evidence type="ECO:0000313" key="8">
    <source>
        <dbReference type="EMBL" id="MFC4740227.1"/>
    </source>
</evidence>
<keyword evidence="3" id="KW-0998">Cell outer membrane</keyword>
<evidence type="ECO:0000256" key="5">
    <source>
        <dbReference type="SAM" id="MobiDB-lite"/>
    </source>
</evidence>
<dbReference type="Gene3D" id="3.30.1330.60">
    <property type="entry name" value="OmpA-like domain"/>
    <property type="match status" value="1"/>
</dbReference>
<keyword evidence="9" id="KW-1185">Reference proteome</keyword>
<dbReference type="InterPro" id="IPR006690">
    <property type="entry name" value="OMPA-like_CS"/>
</dbReference>
<evidence type="ECO:0000256" key="3">
    <source>
        <dbReference type="ARBA" id="ARBA00023237"/>
    </source>
</evidence>
<name>A0ABV9P822_9FLAO</name>
<dbReference type="PROSITE" id="PS01068">
    <property type="entry name" value="OMPA_1"/>
    <property type="match status" value="1"/>
</dbReference>
<comment type="subcellular location">
    <subcellularLocation>
        <location evidence="1">Cell outer membrane</location>
    </subcellularLocation>
</comment>
<dbReference type="PROSITE" id="PS51123">
    <property type="entry name" value="OMPA_2"/>
    <property type="match status" value="1"/>
</dbReference>
<proteinExistence type="predicted"/>
<dbReference type="Proteomes" id="UP001595885">
    <property type="component" value="Unassembled WGS sequence"/>
</dbReference>
<feature type="signal peptide" evidence="6">
    <location>
        <begin position="1"/>
        <end position="18"/>
    </location>
</feature>
<dbReference type="CDD" id="cd07185">
    <property type="entry name" value="OmpA_C-like"/>
    <property type="match status" value="1"/>
</dbReference>
<dbReference type="PANTHER" id="PTHR30329:SF21">
    <property type="entry name" value="LIPOPROTEIN YIAD-RELATED"/>
    <property type="match status" value="1"/>
</dbReference>
<dbReference type="EMBL" id="JBHSGW010000025">
    <property type="protein sequence ID" value="MFC4740227.1"/>
    <property type="molecule type" value="Genomic_DNA"/>
</dbReference>
<keyword evidence="6" id="KW-0732">Signal</keyword>
<evidence type="ECO:0000256" key="2">
    <source>
        <dbReference type="ARBA" id="ARBA00023136"/>
    </source>
</evidence>
<comment type="caution">
    <text evidence="8">The sequence shown here is derived from an EMBL/GenBank/DDBJ whole genome shotgun (WGS) entry which is preliminary data.</text>
</comment>
<dbReference type="InterPro" id="IPR006664">
    <property type="entry name" value="OMP_bac"/>
</dbReference>
<feature type="region of interest" description="Disordered" evidence="5">
    <location>
        <begin position="393"/>
        <end position="415"/>
    </location>
</feature>
<dbReference type="PANTHER" id="PTHR30329">
    <property type="entry name" value="STATOR ELEMENT OF FLAGELLAR MOTOR COMPLEX"/>
    <property type="match status" value="1"/>
</dbReference>
<gene>
    <name evidence="8" type="ORF">ACFO3U_09510</name>
</gene>
<dbReference type="InterPro" id="IPR050330">
    <property type="entry name" value="Bact_OuterMem_StrucFunc"/>
</dbReference>
<reference evidence="9" key="1">
    <citation type="journal article" date="2019" name="Int. J. Syst. Evol. Microbiol.">
        <title>The Global Catalogue of Microorganisms (GCM) 10K type strain sequencing project: providing services to taxonomists for standard genome sequencing and annotation.</title>
        <authorList>
            <consortium name="The Broad Institute Genomics Platform"/>
            <consortium name="The Broad Institute Genome Sequencing Center for Infectious Disease"/>
            <person name="Wu L."/>
            <person name="Ma J."/>
        </authorList>
    </citation>
    <scope>NUCLEOTIDE SEQUENCE [LARGE SCALE GENOMIC DNA]</scope>
    <source>
        <strain evidence="9">CCUG 50349</strain>
    </source>
</reference>
<dbReference type="InterPro" id="IPR036737">
    <property type="entry name" value="OmpA-like_sf"/>
</dbReference>
<evidence type="ECO:0000256" key="6">
    <source>
        <dbReference type="SAM" id="SignalP"/>
    </source>
</evidence>
<sequence length="425" mass="47813">MKTIIVSILFLFSFNANAQFLKKLSKKAEEAAKRSVERKVEQKSEKTTDKAVDKVLNPEKKSKTEGNSTSSSSSKKDKKTKSAKSANDFIAGTKIIATENFSQDAIGDFPVNWSTNSSGEVVTFDGENTRWLKLNDNGNYTPNTIKKLADNFTFEFDLYSSEDFSFYSTALKIGFIETKKKNDYTQWKEFQSGKDGVIVSLHPQLAGTEKVGGTGFFVIDNGSSIMNNNVELNSYTNNQNTAKIQFWRQKNRLRMYVNGEKVWDLPNAFQDANYNTIVFFIHGYNDKKDKYYISNLKLAEAGADTRHTLIETGTFTTNEILFDTNKSIIKNSSTAVLNELGKALQENPTIKVSITGHTDSDGKEMDNQKLSEQRAESVKNYLVTNFGIDKNKITTNGKGENSPIADNTKEEGKKQNRRVEFNIIK</sequence>
<organism evidence="8 9">
    <name type="scientific">Flavobacterium ponti</name>
    <dbReference type="NCBI Taxonomy" id="665133"/>
    <lineage>
        <taxon>Bacteria</taxon>
        <taxon>Pseudomonadati</taxon>
        <taxon>Bacteroidota</taxon>
        <taxon>Flavobacteriia</taxon>
        <taxon>Flavobacteriales</taxon>
        <taxon>Flavobacteriaceae</taxon>
        <taxon>Flavobacterium</taxon>
    </lineage>
</organism>
<dbReference type="RefSeq" id="WP_379741173.1">
    <property type="nucleotide sequence ID" value="NZ_JBHSGW010000025.1"/>
</dbReference>
<evidence type="ECO:0000256" key="1">
    <source>
        <dbReference type="ARBA" id="ARBA00004442"/>
    </source>
</evidence>
<feature type="domain" description="OmpA-like" evidence="7">
    <location>
        <begin position="309"/>
        <end position="425"/>
    </location>
</feature>
<evidence type="ECO:0000256" key="4">
    <source>
        <dbReference type="PROSITE-ProRule" id="PRU00473"/>
    </source>
</evidence>
<feature type="compositionally biased region" description="Basic and acidic residues" evidence="5">
    <location>
        <begin position="31"/>
        <end position="64"/>
    </location>
</feature>
<dbReference type="SUPFAM" id="SSF103088">
    <property type="entry name" value="OmpA-like"/>
    <property type="match status" value="1"/>
</dbReference>
<evidence type="ECO:0000259" key="7">
    <source>
        <dbReference type="PROSITE" id="PS51123"/>
    </source>
</evidence>
<keyword evidence="2 4" id="KW-0472">Membrane</keyword>